<evidence type="ECO:0000313" key="6">
    <source>
        <dbReference type="EMBL" id="GIG74507.1"/>
    </source>
</evidence>
<comment type="cofactor">
    <cofactor evidence="1">
        <name>Zn(2+)</name>
        <dbReference type="ChEBI" id="CHEBI:29105"/>
    </cofactor>
</comment>
<gene>
    <name evidence="6" type="ORF">Pfl04_29110</name>
</gene>
<dbReference type="Gene3D" id="3.30.70.360">
    <property type="match status" value="1"/>
</dbReference>
<feature type="domain" description="Peptidase M20 dimerisation" evidence="5">
    <location>
        <begin position="210"/>
        <end position="304"/>
    </location>
</feature>
<keyword evidence="3" id="KW-0378">Hydrolase</keyword>
<evidence type="ECO:0000259" key="5">
    <source>
        <dbReference type="Pfam" id="PF07687"/>
    </source>
</evidence>
<accession>A0A8J3PM37</accession>
<dbReference type="PROSITE" id="PS00758">
    <property type="entry name" value="ARGE_DAPE_CPG2_1"/>
    <property type="match status" value="1"/>
</dbReference>
<comment type="caution">
    <text evidence="6">The sequence shown here is derived from an EMBL/GenBank/DDBJ whole genome shotgun (WGS) entry which is preliminary data.</text>
</comment>
<evidence type="ECO:0000256" key="3">
    <source>
        <dbReference type="ARBA" id="ARBA00022801"/>
    </source>
</evidence>
<dbReference type="InterPro" id="IPR001261">
    <property type="entry name" value="ArgE/DapE_CS"/>
</dbReference>
<dbReference type="EMBL" id="BONU01000018">
    <property type="protein sequence ID" value="GIG74507.1"/>
    <property type="molecule type" value="Genomic_DNA"/>
</dbReference>
<dbReference type="InterPro" id="IPR050072">
    <property type="entry name" value="Peptidase_M20A"/>
</dbReference>
<protein>
    <submittedName>
        <fullName evidence="6">Acetylornithine deacetylase</fullName>
    </submittedName>
</protein>
<evidence type="ECO:0000256" key="1">
    <source>
        <dbReference type="ARBA" id="ARBA00001947"/>
    </source>
</evidence>
<organism evidence="6 7">
    <name type="scientific">Planosporangium flavigriseum</name>
    <dbReference type="NCBI Taxonomy" id="373681"/>
    <lineage>
        <taxon>Bacteria</taxon>
        <taxon>Bacillati</taxon>
        <taxon>Actinomycetota</taxon>
        <taxon>Actinomycetes</taxon>
        <taxon>Micromonosporales</taxon>
        <taxon>Micromonosporaceae</taxon>
        <taxon>Planosporangium</taxon>
    </lineage>
</organism>
<keyword evidence="4" id="KW-0862">Zinc</keyword>
<dbReference type="GO" id="GO:0046872">
    <property type="term" value="F:metal ion binding"/>
    <property type="evidence" value="ECO:0007669"/>
    <property type="project" value="UniProtKB-KW"/>
</dbReference>
<evidence type="ECO:0000256" key="4">
    <source>
        <dbReference type="ARBA" id="ARBA00022833"/>
    </source>
</evidence>
<evidence type="ECO:0000256" key="2">
    <source>
        <dbReference type="ARBA" id="ARBA00022723"/>
    </source>
</evidence>
<dbReference type="GO" id="GO:0016787">
    <property type="term" value="F:hydrolase activity"/>
    <property type="evidence" value="ECO:0007669"/>
    <property type="project" value="UniProtKB-KW"/>
</dbReference>
<dbReference type="Gene3D" id="3.40.630.10">
    <property type="entry name" value="Zn peptidases"/>
    <property type="match status" value="2"/>
</dbReference>
<dbReference type="InterPro" id="IPR002933">
    <property type="entry name" value="Peptidase_M20"/>
</dbReference>
<keyword evidence="7" id="KW-1185">Reference proteome</keyword>
<dbReference type="Pfam" id="PF07687">
    <property type="entry name" value="M20_dimer"/>
    <property type="match status" value="1"/>
</dbReference>
<dbReference type="SUPFAM" id="SSF55031">
    <property type="entry name" value="Bacterial exopeptidase dimerisation domain"/>
    <property type="match status" value="1"/>
</dbReference>
<dbReference type="AlphaFoldDB" id="A0A8J3PM37"/>
<dbReference type="InterPro" id="IPR011650">
    <property type="entry name" value="Peptidase_M20_dimer"/>
</dbReference>
<dbReference type="Pfam" id="PF01546">
    <property type="entry name" value="Peptidase_M20"/>
    <property type="match status" value="1"/>
</dbReference>
<evidence type="ECO:0000313" key="7">
    <source>
        <dbReference type="Proteomes" id="UP000653674"/>
    </source>
</evidence>
<name>A0A8J3PM37_9ACTN</name>
<dbReference type="SUPFAM" id="SSF53187">
    <property type="entry name" value="Zn-dependent exopeptidases"/>
    <property type="match status" value="1"/>
</dbReference>
<reference evidence="6" key="1">
    <citation type="submission" date="2021-01" db="EMBL/GenBank/DDBJ databases">
        <title>Whole genome shotgun sequence of Planosporangium flavigriseum NBRC 105377.</title>
        <authorList>
            <person name="Komaki H."/>
            <person name="Tamura T."/>
        </authorList>
    </citation>
    <scope>NUCLEOTIDE SEQUENCE</scope>
    <source>
        <strain evidence="6">NBRC 105377</strain>
    </source>
</reference>
<proteinExistence type="predicted"/>
<dbReference type="RefSeq" id="WP_168071824.1">
    <property type="nucleotide sequence ID" value="NZ_BAAAQJ010000003.1"/>
</dbReference>
<sequence length="439" mass="47088">MNLSDELVARVNAARDDDAAVAILRDLVSIPSVTGDEEAAARWAADQLRGVVSAVEVDVFAPNRANTWATWGTDTESASGGLLFLGHLDTVHVRGWTEHWAGTERESPYGAPIIDGAVWGRGVADCKGGIAVLIAALRQLHRSGLAPVKPVTALFVADEESGEEGSGTSEGIKRAIAVADRMPIRADLAIYGEPTTMQVYTSHMGFFITDIVLTGKSAYFGRPELGVDALRAADEVLRALWAHDEDLRTRAADPLIGTPSLLVTGVTGGGSVAVPGECRLSIIRKLTPDEDLSAARDELEAVIRGAISDPRVTVSTSYPASRDHELGGTPHVTDPEFEPVRMLQQIVKRHLPDRGDIDAGPYWSEGPFLRRDLGIPTVYLAPGDISHCHTFDEHMNVDEYLAAVSVYLQFIVDYCGVRDLGHPSGTAPHHTSANPGREG</sequence>
<dbReference type="PANTHER" id="PTHR43808">
    <property type="entry name" value="ACETYLORNITHINE DEACETYLASE"/>
    <property type="match status" value="1"/>
</dbReference>
<keyword evidence="2" id="KW-0479">Metal-binding</keyword>
<dbReference type="InterPro" id="IPR036264">
    <property type="entry name" value="Bact_exopeptidase_dim_dom"/>
</dbReference>
<dbReference type="Proteomes" id="UP000653674">
    <property type="component" value="Unassembled WGS sequence"/>
</dbReference>